<reference evidence="2 3" key="2">
    <citation type="journal article" date="2011" name="J. Bacteriol.">
        <title>Complete genome sequence of strain HTCC2503T of Parvularcula bermudensis, the type species of the order "Parvularculales" in the class Alphaproteobacteria.</title>
        <authorList>
            <person name="Oh H.M."/>
            <person name="Kang I."/>
            <person name="Vergin K.L."/>
            <person name="Kang D."/>
            <person name="Rhee K.H."/>
            <person name="Giovannoni S.J."/>
            <person name="Cho J.C."/>
        </authorList>
    </citation>
    <scope>NUCLEOTIDE SEQUENCE [LARGE SCALE GENOMIC DNA]</scope>
    <source>
        <strain evidence="3">ATCC BAA-594 / HTCC2503 / KCTC 12087</strain>
    </source>
</reference>
<name>E0TFX0_PARBH</name>
<dbReference type="AlphaFoldDB" id="E0TFX0"/>
<reference evidence="3" key="1">
    <citation type="submission" date="2010-08" db="EMBL/GenBank/DDBJ databases">
        <title>Genome sequence of Parvularcula bermudensis HTCC2503.</title>
        <authorList>
            <person name="Kang D.-M."/>
            <person name="Oh H.-M."/>
            <person name="Cho J.-C."/>
        </authorList>
    </citation>
    <scope>NUCLEOTIDE SEQUENCE [LARGE SCALE GENOMIC DNA]</scope>
    <source>
        <strain evidence="3">ATCC BAA-594 / HTCC2503 / KCTC 12087</strain>
    </source>
</reference>
<protein>
    <submittedName>
        <fullName evidence="2">Uncharacterized protein</fullName>
    </submittedName>
</protein>
<accession>E0TFX0</accession>
<dbReference type="Proteomes" id="UP000001302">
    <property type="component" value="Chromosome"/>
</dbReference>
<gene>
    <name evidence="2" type="ordered locus">PB2503_07559</name>
</gene>
<keyword evidence="3" id="KW-1185">Reference proteome</keyword>
<feature type="signal peptide" evidence="1">
    <location>
        <begin position="1"/>
        <end position="17"/>
    </location>
</feature>
<proteinExistence type="predicted"/>
<evidence type="ECO:0000313" key="3">
    <source>
        <dbReference type="Proteomes" id="UP000001302"/>
    </source>
</evidence>
<dbReference type="STRING" id="314260.PB2503_07559"/>
<evidence type="ECO:0000313" key="2">
    <source>
        <dbReference type="EMBL" id="ADM09569.1"/>
    </source>
</evidence>
<dbReference type="EMBL" id="CP002156">
    <property type="protein sequence ID" value="ADM09569.1"/>
    <property type="molecule type" value="Genomic_DNA"/>
</dbReference>
<sequence length="84" mass="9000">MKAIFLAVILPALGAQSAPNSESAQAAEIRASVEIISPLQVTFQPWLEPNLLGSQDTSGGQWSISRDPTLSPSCANQCYRIDIE</sequence>
<dbReference type="HOGENOM" id="CLU_2524498_0_0_5"/>
<feature type="chain" id="PRO_5003140650" evidence="1">
    <location>
        <begin position="18"/>
        <end position="84"/>
    </location>
</feature>
<organism evidence="2 3">
    <name type="scientific">Parvularcula bermudensis (strain ATCC BAA-594 / HTCC2503 / KCTC 12087)</name>
    <dbReference type="NCBI Taxonomy" id="314260"/>
    <lineage>
        <taxon>Bacteria</taxon>
        <taxon>Pseudomonadati</taxon>
        <taxon>Pseudomonadota</taxon>
        <taxon>Alphaproteobacteria</taxon>
        <taxon>Parvularculales</taxon>
        <taxon>Parvularculaceae</taxon>
        <taxon>Parvularcula</taxon>
    </lineage>
</organism>
<keyword evidence="1" id="KW-0732">Signal</keyword>
<evidence type="ECO:0000256" key="1">
    <source>
        <dbReference type="SAM" id="SignalP"/>
    </source>
</evidence>
<dbReference type="KEGG" id="pbr:PB2503_07559"/>